<proteinExistence type="predicted"/>
<evidence type="ECO:0000313" key="3">
    <source>
        <dbReference type="Proteomes" id="UP000309038"/>
    </source>
</evidence>
<dbReference type="EMBL" id="SGPJ01000557">
    <property type="protein sequence ID" value="THG93854.1"/>
    <property type="molecule type" value="Genomic_DNA"/>
</dbReference>
<feature type="compositionally biased region" description="Low complexity" evidence="1">
    <location>
        <begin position="318"/>
        <end position="332"/>
    </location>
</feature>
<gene>
    <name evidence="2" type="ORF">EW026_g7497</name>
</gene>
<sequence length="658" mass="74670">MAPKAPPPPVNYLDGLVGATSPEKRYIITSPNVEFVPLPIWGKIELRMRADGRFGIHDPINCPQTFLYKHGHLAAILREPDNVKDPIACMWQTPRPCDFVPLDGMSSAAFGTLAPTTLQPISACIRKLSDDVRRYLKHHPETQYLPALLLAMQNCYARLEFPSTFRDLIRQVASVQRTWLECRALWDWVGTFIPLLDNHSGAKPAPVKVNRMGAFTMDPAVVQNLMAIGLPVWFIRRTDQLPGSTVIKKIVPAAHAAYTTAIEMGFGPYPGQAVYSGYAGTEQHYLALWRTAFRMLDIEHTLIVDAFIEEEERTAGRPAASSSSLPSSTPGAVRAKHSHVNNCPYERPPATKSSATKAPKIRGMNKFLVIQHDRIPQAVNVWATALAKVNRAKTPANNWGYWLPEPHMLVGPDGINRARNYLRNWFWVREGWLYMLANRATRFDPLPSKLWRDWLQHEPEKVKEYKADNARLRRKTYVLNLFMANLPNELSQEEPGKDTIFWNNQRAESPPSVAIYREIAWEVLEIAFRVELLELDRYLVPIDTNDMVGAEFFRQEKIAKVFSDGQLMRPVRLPTSSRGLAATHIEDRRDSIQALHQLVLRWPEVPRAIVDSNTVPNMNTAALQTLEIALATYYVQKFYEVSGRAATIPYHFPTILRS</sequence>
<keyword evidence="3" id="KW-1185">Reference proteome</keyword>
<organism evidence="2 3">
    <name type="scientific">Hermanssonia centrifuga</name>
    <dbReference type="NCBI Taxonomy" id="98765"/>
    <lineage>
        <taxon>Eukaryota</taxon>
        <taxon>Fungi</taxon>
        <taxon>Dikarya</taxon>
        <taxon>Basidiomycota</taxon>
        <taxon>Agaricomycotina</taxon>
        <taxon>Agaricomycetes</taxon>
        <taxon>Polyporales</taxon>
        <taxon>Meruliaceae</taxon>
        <taxon>Hermanssonia</taxon>
    </lineage>
</organism>
<feature type="region of interest" description="Disordered" evidence="1">
    <location>
        <begin position="315"/>
        <end position="356"/>
    </location>
</feature>
<evidence type="ECO:0000313" key="2">
    <source>
        <dbReference type="EMBL" id="THG93854.1"/>
    </source>
</evidence>
<dbReference type="Proteomes" id="UP000309038">
    <property type="component" value="Unassembled WGS sequence"/>
</dbReference>
<dbReference type="AlphaFoldDB" id="A0A4S4K7M5"/>
<protein>
    <submittedName>
        <fullName evidence="2">Uncharacterized protein</fullName>
    </submittedName>
</protein>
<accession>A0A4S4K7M5</accession>
<reference evidence="2 3" key="1">
    <citation type="submission" date="2019-02" db="EMBL/GenBank/DDBJ databases">
        <title>Genome sequencing of the rare red list fungi Phlebia centrifuga.</title>
        <authorList>
            <person name="Buettner E."/>
            <person name="Kellner H."/>
        </authorList>
    </citation>
    <scope>NUCLEOTIDE SEQUENCE [LARGE SCALE GENOMIC DNA]</scope>
    <source>
        <strain evidence="2 3">DSM 108282</strain>
    </source>
</reference>
<comment type="caution">
    <text evidence="2">The sequence shown here is derived from an EMBL/GenBank/DDBJ whole genome shotgun (WGS) entry which is preliminary data.</text>
</comment>
<evidence type="ECO:0000256" key="1">
    <source>
        <dbReference type="SAM" id="MobiDB-lite"/>
    </source>
</evidence>
<name>A0A4S4K7M5_9APHY</name>